<organism evidence="4 5">
    <name type="scientific">Virgibacillus litoralis</name>
    <dbReference type="NCBI Taxonomy" id="578221"/>
    <lineage>
        <taxon>Bacteria</taxon>
        <taxon>Bacillati</taxon>
        <taxon>Bacillota</taxon>
        <taxon>Bacilli</taxon>
        <taxon>Bacillales</taxon>
        <taxon>Bacillaceae</taxon>
        <taxon>Virgibacillus</taxon>
    </lineage>
</organism>
<keyword evidence="2" id="KW-0175">Coiled coil</keyword>
<comment type="caution">
    <text evidence="4">The sequence shown here is derived from an EMBL/GenBank/DDBJ whole genome shotgun (WGS) entry which is preliminary data.</text>
</comment>
<dbReference type="Proteomes" id="UP001519328">
    <property type="component" value="Unassembled WGS sequence"/>
</dbReference>
<dbReference type="Gene3D" id="1.10.287.950">
    <property type="entry name" value="Methyl-accepting chemotaxis protein"/>
    <property type="match status" value="1"/>
</dbReference>
<name>A0ABS4HHA7_9BACI</name>
<reference evidence="4 5" key="1">
    <citation type="submission" date="2021-03" db="EMBL/GenBank/DDBJ databases">
        <title>Genomic Encyclopedia of Type Strains, Phase IV (KMG-IV): sequencing the most valuable type-strain genomes for metagenomic binning, comparative biology and taxonomic classification.</title>
        <authorList>
            <person name="Goeker M."/>
        </authorList>
    </citation>
    <scope>NUCLEOTIDE SEQUENCE [LARGE SCALE GENOMIC DNA]</scope>
    <source>
        <strain evidence="4 5">DSM 21085</strain>
    </source>
</reference>
<feature type="domain" description="Phage tail tape measure protein" evidence="3">
    <location>
        <begin position="203"/>
        <end position="394"/>
    </location>
</feature>
<evidence type="ECO:0000313" key="4">
    <source>
        <dbReference type="EMBL" id="MBP1950301.1"/>
    </source>
</evidence>
<evidence type="ECO:0000313" key="5">
    <source>
        <dbReference type="Proteomes" id="UP001519328"/>
    </source>
</evidence>
<feature type="coiled-coil region" evidence="2">
    <location>
        <begin position="92"/>
        <end position="126"/>
    </location>
</feature>
<dbReference type="PANTHER" id="PTHR37813">
    <property type="entry name" value="FELS-2 PROPHAGE PROTEIN"/>
    <property type="match status" value="1"/>
</dbReference>
<gene>
    <name evidence="4" type="ORF">J2Z82_003258</name>
</gene>
<keyword evidence="5" id="KW-1185">Reference proteome</keyword>
<dbReference type="NCBIfam" id="TIGR01760">
    <property type="entry name" value="tape_meas_TP901"/>
    <property type="match status" value="1"/>
</dbReference>
<evidence type="ECO:0000259" key="3">
    <source>
        <dbReference type="Pfam" id="PF10145"/>
    </source>
</evidence>
<dbReference type="RefSeq" id="WP_209481786.1">
    <property type="nucleotide sequence ID" value="NZ_JAGGKK010000020.1"/>
</dbReference>
<feature type="coiled-coil region" evidence="2">
    <location>
        <begin position="707"/>
        <end position="935"/>
    </location>
</feature>
<evidence type="ECO:0000256" key="1">
    <source>
        <dbReference type="ARBA" id="ARBA00022612"/>
    </source>
</evidence>
<dbReference type="Pfam" id="PF10145">
    <property type="entry name" value="PhageMin_Tail"/>
    <property type="match status" value="1"/>
</dbReference>
<keyword evidence="1" id="KW-1188">Viral release from host cell</keyword>
<dbReference type="PANTHER" id="PTHR37813:SF1">
    <property type="entry name" value="FELS-2 PROPHAGE PROTEIN"/>
    <property type="match status" value="1"/>
</dbReference>
<proteinExistence type="predicted"/>
<feature type="coiled-coil region" evidence="2">
    <location>
        <begin position="604"/>
        <end position="634"/>
    </location>
</feature>
<accession>A0ABS4HHA7</accession>
<protein>
    <submittedName>
        <fullName evidence="4">TP901 family phage tail tape measure protein</fullName>
    </submittedName>
</protein>
<evidence type="ECO:0000256" key="2">
    <source>
        <dbReference type="SAM" id="Coils"/>
    </source>
</evidence>
<sequence>MANREVIADLVAQVSLDGAKFNQGMGKVNRELKTVQEELKTARSRFKQTGDEVDFLGNKSQTLSGKLKLQKSQVDLLSKAYNESKENSGEFSKNTQNLARRLERANRELSETEHELKDVNRQLKNQPSKWTELGKSAETAGQKMMNAGSNMRQFGQAYTMGVTVPIVAGAGAVFKASMDFESAFTGVEKTVDGTKQQMDGLKESIRDMAQEIPASTTEISAIAESAGQLGIQTENIEDFTRVMADLGEATNLTSGQAATEFARFANIVGMSQDDFDKLGSVVVDLGNNLATTESEISEMALRLAGAGDQVGMTESEILSFSAALSSVGIRAEAGGSSFSKVMVEMQLAAEKGGDSLDNFAKVAGVSAEEFKQAYEQDATGAIMQFIEGLSTAEDRGLSAIGVLDEMGITEVRMRDALLRAAGASDVFSESLEIGSKAWKENIALTEEAEKRYATTESQLKIMWNRVKDLGITLGEALVPAVMDAIDAAEPFIEKIEAGADAFSKMNEEEQRSILKMVGFVAAVGPASIVLGGLTTTVGGALKIFGSLSKMLGAARGAGLLGRLAGLGVGGPVGWAIAGVTVLGTVVNALSKESSDLNDVNWDTVESMKAEVDQTDKLIAEFEKLEKKNRLATDEMLRYMDIMSELKETNNASVIKELKDEQAKLLEQSGLTNKEMDRFLELNGDIIEQAPGAKKAISEEGNAYAHNLAQLKKLNDEKRKQMMIAAEDELLKALENEAQLMQDQKDLVTDIKNIEQDIQSNRESRIENTKNLQKEEQKLRDIQNKILELEGDTSVEARNKRATLERQRVVQSGVVEGLRAEKSELNKTYNKLVEKFEKKQDDLELTREELKELDKMKWDYEALILSQLEINAKKGQGLEAIDKELKKLDIKKAKLDEQLDQGDISLKQYQKQNSELNEQRDRLIKAKDELRQINKLAGETVYSKTIHLDTNPSLAAFERRLAKDSYKTLNITTSGGGHYVPGFADGGTHKGGPFIAGEEGFELGKLGSNFEMLNAGLYDRPAGYQVFDHDDSKRILNSLNNIPAYASGVGTSGEADKIVNRLNGQQPQNLQGEAVIYTTVINQVNGREVSREIHKDITEFQNREKEVRDSFAT</sequence>
<dbReference type="EMBL" id="JAGGKK010000020">
    <property type="protein sequence ID" value="MBP1950301.1"/>
    <property type="molecule type" value="Genomic_DNA"/>
</dbReference>
<dbReference type="SUPFAM" id="SSF57997">
    <property type="entry name" value="Tropomyosin"/>
    <property type="match status" value="1"/>
</dbReference>
<feature type="coiled-coil region" evidence="2">
    <location>
        <begin position="25"/>
        <end position="52"/>
    </location>
</feature>
<dbReference type="InterPro" id="IPR010090">
    <property type="entry name" value="Phage_tape_meas"/>
</dbReference>